<accession>A0ACB7TN25</accession>
<proteinExistence type="predicted"/>
<comment type="caution">
    <text evidence="1">The sequence shown here is derived from an EMBL/GenBank/DDBJ whole genome shotgun (WGS) entry which is preliminary data.</text>
</comment>
<name>A0ACB7TN25_HYAAI</name>
<dbReference type="EMBL" id="CM023481">
    <property type="protein sequence ID" value="KAH6947511.1"/>
    <property type="molecule type" value="Genomic_DNA"/>
</dbReference>
<keyword evidence="2" id="KW-1185">Reference proteome</keyword>
<reference evidence="1" key="1">
    <citation type="submission" date="2020-05" db="EMBL/GenBank/DDBJ databases">
        <title>Large-scale comparative analyses of tick genomes elucidate their genetic diversity and vector capacities.</title>
        <authorList>
            <person name="Jia N."/>
            <person name="Wang J."/>
            <person name="Shi W."/>
            <person name="Du L."/>
            <person name="Sun Y."/>
            <person name="Zhan W."/>
            <person name="Jiang J."/>
            <person name="Wang Q."/>
            <person name="Zhang B."/>
            <person name="Ji P."/>
            <person name="Sakyi L.B."/>
            <person name="Cui X."/>
            <person name="Yuan T."/>
            <person name="Jiang B."/>
            <person name="Yang W."/>
            <person name="Lam T.T.-Y."/>
            <person name="Chang Q."/>
            <person name="Ding S."/>
            <person name="Wang X."/>
            <person name="Zhu J."/>
            <person name="Ruan X."/>
            <person name="Zhao L."/>
            <person name="Wei J."/>
            <person name="Que T."/>
            <person name="Du C."/>
            <person name="Cheng J."/>
            <person name="Dai P."/>
            <person name="Han X."/>
            <person name="Huang E."/>
            <person name="Gao Y."/>
            <person name="Liu J."/>
            <person name="Shao H."/>
            <person name="Ye R."/>
            <person name="Li L."/>
            <person name="Wei W."/>
            <person name="Wang X."/>
            <person name="Wang C."/>
            <person name="Yang T."/>
            <person name="Huo Q."/>
            <person name="Li W."/>
            <person name="Guo W."/>
            <person name="Chen H."/>
            <person name="Zhou L."/>
            <person name="Ni X."/>
            <person name="Tian J."/>
            <person name="Zhou Y."/>
            <person name="Sheng Y."/>
            <person name="Liu T."/>
            <person name="Pan Y."/>
            <person name="Xia L."/>
            <person name="Li J."/>
            <person name="Zhao F."/>
            <person name="Cao W."/>
        </authorList>
    </citation>
    <scope>NUCLEOTIDE SEQUENCE</scope>
    <source>
        <strain evidence="1">Hyas-2018</strain>
    </source>
</reference>
<protein>
    <submittedName>
        <fullName evidence="1">Uncharacterized protein</fullName>
    </submittedName>
</protein>
<sequence length="140" mass="15783">MWVAGRAWFLNLLPCAQRRRLCHTGPVRPKGGGRENVGVSLLPLARTALQTHARFRLRWSPRQAPPTDHERRAPPYVPRLPSTLASTALTPSSHRPVRPMSPRRARHLDRYSTPLPFGCSRTVTSGAELLFLQFTPFTLT</sequence>
<evidence type="ECO:0000313" key="1">
    <source>
        <dbReference type="EMBL" id="KAH6947511.1"/>
    </source>
</evidence>
<gene>
    <name evidence="1" type="ORF">HPB50_019587</name>
</gene>
<dbReference type="Proteomes" id="UP000821845">
    <property type="component" value="Chromosome 1"/>
</dbReference>
<evidence type="ECO:0000313" key="2">
    <source>
        <dbReference type="Proteomes" id="UP000821845"/>
    </source>
</evidence>
<organism evidence="1 2">
    <name type="scientific">Hyalomma asiaticum</name>
    <name type="common">Tick</name>
    <dbReference type="NCBI Taxonomy" id="266040"/>
    <lineage>
        <taxon>Eukaryota</taxon>
        <taxon>Metazoa</taxon>
        <taxon>Ecdysozoa</taxon>
        <taxon>Arthropoda</taxon>
        <taxon>Chelicerata</taxon>
        <taxon>Arachnida</taxon>
        <taxon>Acari</taxon>
        <taxon>Parasitiformes</taxon>
        <taxon>Ixodida</taxon>
        <taxon>Ixodoidea</taxon>
        <taxon>Ixodidae</taxon>
        <taxon>Hyalomminae</taxon>
        <taxon>Hyalomma</taxon>
    </lineage>
</organism>